<feature type="transmembrane region" description="Helical" evidence="2">
    <location>
        <begin position="21"/>
        <end position="38"/>
    </location>
</feature>
<gene>
    <name evidence="4" type="ORF">H4F90_03550</name>
</gene>
<reference evidence="4 5" key="1">
    <citation type="submission" date="2020-08" db="EMBL/GenBank/DDBJ databases">
        <title>Aquariorum lacteus gen. nov., sp. nov., a new member of the family Comamonadaceae, isolated from freshwater aquarium.</title>
        <authorList>
            <person name="Chun S.-J."/>
        </authorList>
    </citation>
    <scope>NUCLEOTIDE SEQUENCE [LARGE SCALE GENOMIC DNA]</scope>
    <source>
        <strain evidence="4 5">SJAQ100</strain>
    </source>
</reference>
<keyword evidence="2" id="KW-0472">Membrane</keyword>
<name>A0A839HGB8_9BURK</name>
<comment type="caution">
    <text evidence="4">The sequence shown here is derived from an EMBL/GenBank/DDBJ whole genome shotgun (WGS) entry which is preliminary data.</text>
</comment>
<organism evidence="4 5">
    <name type="scientific">Aquariibacter albus</name>
    <dbReference type="NCBI Taxonomy" id="2759899"/>
    <lineage>
        <taxon>Bacteria</taxon>
        <taxon>Pseudomonadati</taxon>
        <taxon>Pseudomonadota</taxon>
        <taxon>Betaproteobacteria</taxon>
        <taxon>Burkholderiales</taxon>
        <taxon>Sphaerotilaceae</taxon>
        <taxon>Aquariibacter</taxon>
    </lineage>
</organism>
<feature type="region of interest" description="Disordered" evidence="1">
    <location>
        <begin position="69"/>
        <end position="97"/>
    </location>
</feature>
<dbReference type="EMBL" id="JACIVI010000001">
    <property type="protein sequence ID" value="MBB1161055.1"/>
    <property type="molecule type" value="Genomic_DNA"/>
</dbReference>
<dbReference type="InterPro" id="IPR011434">
    <property type="entry name" value="Ltp-like_HTH"/>
</dbReference>
<keyword evidence="2" id="KW-0812">Transmembrane</keyword>
<evidence type="ECO:0000313" key="5">
    <source>
        <dbReference type="Proteomes" id="UP000586093"/>
    </source>
</evidence>
<accession>A0A839HGB8</accession>
<evidence type="ECO:0000259" key="3">
    <source>
        <dbReference type="Pfam" id="PF07553"/>
    </source>
</evidence>
<dbReference type="Gene3D" id="1.10.10.10">
    <property type="entry name" value="Winged helix-like DNA-binding domain superfamily/Winged helix DNA-binding domain"/>
    <property type="match status" value="2"/>
</dbReference>
<feature type="domain" description="Putative host cell surface-exposed lipoprotein Ltp-like HTH region" evidence="3">
    <location>
        <begin position="141"/>
        <end position="184"/>
    </location>
</feature>
<feature type="domain" description="Putative host cell surface-exposed lipoprotein Ltp-like HTH region" evidence="3">
    <location>
        <begin position="93"/>
        <end position="138"/>
    </location>
</feature>
<dbReference type="InterPro" id="IPR036388">
    <property type="entry name" value="WH-like_DNA-bd_sf"/>
</dbReference>
<dbReference type="Pfam" id="PF07553">
    <property type="entry name" value="Lipoprotein_Ltp"/>
    <property type="match status" value="2"/>
</dbReference>
<evidence type="ECO:0000256" key="1">
    <source>
        <dbReference type="SAM" id="MobiDB-lite"/>
    </source>
</evidence>
<keyword evidence="5" id="KW-1185">Reference proteome</keyword>
<feature type="compositionally biased region" description="Polar residues" evidence="1">
    <location>
        <begin position="84"/>
        <end position="97"/>
    </location>
</feature>
<proteinExistence type="predicted"/>
<evidence type="ECO:0000313" key="4">
    <source>
        <dbReference type="EMBL" id="MBB1161055.1"/>
    </source>
</evidence>
<evidence type="ECO:0000256" key="2">
    <source>
        <dbReference type="SAM" id="Phobius"/>
    </source>
</evidence>
<protein>
    <submittedName>
        <fullName evidence="4">Ltp family lipoprotein</fullName>
    </submittedName>
</protein>
<keyword evidence="2" id="KW-1133">Transmembrane helix</keyword>
<keyword evidence="4" id="KW-0449">Lipoprotein</keyword>
<dbReference type="Proteomes" id="UP000586093">
    <property type="component" value="Unassembled WGS sequence"/>
</dbReference>
<dbReference type="AlphaFoldDB" id="A0A839HGB8"/>
<sequence>MVRPTKTFLGVGTTRSKVIKVYGLSFFVLFIAFIVSIPDASSGAIKNTKKSAEISTEAKAENIADIFNANEKPPVQKSEEESTSAETRMTGPQNNAARSARQYLSMQGFSREGLIRQLSSEAGDGYKVSDATVAVDSLNIDWNREAMRSAKQYLDMQGFSCKGLIRQLSSGAGENFTVSQAMYGAREAGACQ</sequence>